<dbReference type="EMBL" id="RAWI01000290">
    <property type="protein sequence ID" value="RKH97905.1"/>
    <property type="molecule type" value="Genomic_DNA"/>
</dbReference>
<sequence>MGAGAPAAALEGRAVRVARLTSPSSFEEPAMPRFVESTKRDPFRNFNFRVLLNNVEVYACRKISGLTGTVEVVKFRAGNNLSSVDELSPGRVHFDTVTLEAGLTNDTAFHDWATQLIRHEATPGLRAVEPEYRRTVEILVYDLDQNKPVKKFILHNAWVSKFTAMSELAAEANEILVSIIELQHEGFTSEPVA</sequence>
<dbReference type="Pfam" id="PF06841">
    <property type="entry name" value="Phage_T4_gp19"/>
    <property type="match status" value="1"/>
</dbReference>
<reference evidence="1 2" key="1">
    <citation type="submission" date="2018-09" db="EMBL/GenBank/DDBJ databases">
        <authorList>
            <person name="Livingstone P.G."/>
            <person name="Whitworth D.E."/>
        </authorList>
    </citation>
    <scope>NUCLEOTIDE SEQUENCE [LARGE SCALE GENOMIC DNA]</scope>
    <source>
        <strain evidence="1 2">CA031B</strain>
    </source>
</reference>
<accession>A0ABX9QA62</accession>
<dbReference type="PANTHER" id="PTHR38009">
    <property type="entry name" value="CONSERVED HYPOTHETICAL PHAGE TAIL PROTEIN"/>
    <property type="match status" value="1"/>
</dbReference>
<evidence type="ECO:0000313" key="1">
    <source>
        <dbReference type="EMBL" id="RKH97905.1"/>
    </source>
</evidence>
<keyword evidence="2" id="KW-1185">Reference proteome</keyword>
<name>A0ABX9QA62_9BACT</name>
<dbReference type="InterPro" id="IPR010667">
    <property type="entry name" value="Phage_T4_Gp19"/>
</dbReference>
<evidence type="ECO:0000313" key="2">
    <source>
        <dbReference type="Proteomes" id="UP000278907"/>
    </source>
</evidence>
<dbReference type="Proteomes" id="UP000278907">
    <property type="component" value="Unassembled WGS sequence"/>
</dbReference>
<protein>
    <submittedName>
        <fullName evidence="1">Phage tail protein</fullName>
    </submittedName>
</protein>
<gene>
    <name evidence="1" type="ORF">D7Y13_29310</name>
</gene>
<organism evidence="1 2">
    <name type="scientific">Corallococcus praedator</name>
    <dbReference type="NCBI Taxonomy" id="2316724"/>
    <lineage>
        <taxon>Bacteria</taxon>
        <taxon>Pseudomonadati</taxon>
        <taxon>Myxococcota</taxon>
        <taxon>Myxococcia</taxon>
        <taxon>Myxococcales</taxon>
        <taxon>Cystobacterineae</taxon>
        <taxon>Myxococcaceae</taxon>
        <taxon>Corallococcus</taxon>
    </lineage>
</organism>
<dbReference type="PANTHER" id="PTHR38009:SF1">
    <property type="entry name" value="CONSERVED HYPOTHETICAL PHAGE TAIL PROTEIN"/>
    <property type="match status" value="1"/>
</dbReference>
<dbReference type="NCBIfam" id="TIGR02241">
    <property type="entry name" value="conserved hypothetical phage tail region protein"/>
    <property type="match status" value="1"/>
</dbReference>
<dbReference type="InterPro" id="IPR011747">
    <property type="entry name" value="CHP02241"/>
</dbReference>
<comment type="caution">
    <text evidence="1">The sequence shown here is derived from an EMBL/GenBank/DDBJ whole genome shotgun (WGS) entry which is preliminary data.</text>
</comment>
<proteinExistence type="predicted"/>